<dbReference type="EMBL" id="JADCLJ010000007">
    <property type="protein sequence ID" value="MBE4907087.1"/>
    <property type="molecule type" value="Genomic_DNA"/>
</dbReference>
<evidence type="ECO:0000256" key="1">
    <source>
        <dbReference type="SAM" id="SignalP"/>
    </source>
</evidence>
<reference evidence="2 3" key="1">
    <citation type="submission" date="2020-10" db="EMBL/GenBank/DDBJ databases">
        <title>Bacillus sp. HD4P25, an endophyte from a halophyte.</title>
        <authorList>
            <person name="Sun J.-Q."/>
        </authorList>
    </citation>
    <scope>NUCLEOTIDE SEQUENCE [LARGE SCALE GENOMIC DNA]</scope>
    <source>
        <strain evidence="2 3">YIM 93174</strain>
    </source>
</reference>
<proteinExistence type="predicted"/>
<protein>
    <submittedName>
        <fullName evidence="2">WD40 repeat domain-containing protein</fullName>
    </submittedName>
</protein>
<dbReference type="Proteomes" id="UP001516662">
    <property type="component" value="Unassembled WGS sequence"/>
</dbReference>
<dbReference type="Gene3D" id="2.130.10.10">
    <property type="entry name" value="YVTN repeat-like/Quinoprotein amine dehydrogenase"/>
    <property type="match status" value="2"/>
</dbReference>
<gene>
    <name evidence="2" type="ORF">IMZ08_03320</name>
</gene>
<keyword evidence="1" id="KW-0732">Signal</keyword>
<feature type="signal peptide" evidence="1">
    <location>
        <begin position="1"/>
        <end position="22"/>
    </location>
</feature>
<evidence type="ECO:0000313" key="3">
    <source>
        <dbReference type="Proteomes" id="UP001516662"/>
    </source>
</evidence>
<dbReference type="InterPro" id="IPR015943">
    <property type="entry name" value="WD40/YVTN_repeat-like_dom_sf"/>
</dbReference>
<organism evidence="2 3">
    <name type="scientific">Litchfieldia luteola</name>
    <dbReference type="NCBI Taxonomy" id="682179"/>
    <lineage>
        <taxon>Bacteria</taxon>
        <taxon>Bacillati</taxon>
        <taxon>Bacillota</taxon>
        <taxon>Bacilli</taxon>
        <taxon>Bacillales</taxon>
        <taxon>Bacillaceae</taxon>
        <taxon>Litchfieldia</taxon>
    </lineage>
</organism>
<name>A0ABR9QF15_9BACI</name>
<comment type="caution">
    <text evidence="2">The sequence shown here is derived from an EMBL/GenBank/DDBJ whole genome shotgun (WGS) entry which is preliminary data.</text>
</comment>
<evidence type="ECO:0000313" key="2">
    <source>
        <dbReference type="EMBL" id="MBE4907087.1"/>
    </source>
</evidence>
<dbReference type="SUPFAM" id="SSF75011">
    <property type="entry name" value="3-carboxy-cis,cis-mucoante lactonizing enzyme"/>
    <property type="match status" value="1"/>
</dbReference>
<accession>A0ABR9QF15</accession>
<dbReference type="SUPFAM" id="SSF63829">
    <property type="entry name" value="Calcium-dependent phosphotriesterase"/>
    <property type="match status" value="1"/>
</dbReference>
<dbReference type="RefSeq" id="WP_193534563.1">
    <property type="nucleotide sequence ID" value="NZ_JADCLJ010000007.1"/>
</dbReference>
<keyword evidence="3" id="KW-1185">Reference proteome</keyword>
<sequence>MKKLVMFLFISIFIFSSSSTFAFENNHTIDNDSRFTKIGPQVFTSSALTATTGTDSKGTPLMYVILHGTPTVVAVIDLNTETLVRTLTLEDSTSATGLDVDENQVLWVGGTNNGSVYSYDPNTDVFKNHGNKLENPKDTAILDIDVEDTILFAGSAYGGSVFGLSTTTDELINYGQIIDKKEFVKSVKYFKPRNSIYLGVGSNAELVEMDLITGLKRNFLPKKYANEKFISDLDLAGNKLFARMYPSKKIAVFDTSTNTLADEFPADSRGVSPVSPNGQIVYYSSKGSIYEYNLLTQKSNELSAKIPEGTSALSLNFVQLKDGLSLVGLLDNHGNYFIYNIASGNHTVKKLALPGQPITLHTMIESLDGGQIFVNGYMSGGLGIYDIITGNSQDLKGISQVESMAFLNGKLYFGGYPKARILEYDLEQPWDFSNPIELFRLEQVGQERPTAMIADDASNQLFVGTFPGNKTNSGVLAIYNPISKEHKVIKNYIPEQSIVSFAKHNGYIYGGTSIFSNHSASKYTAKLFRFPIDNPSKKEIIPLPVNSSLVTGLIHGPYETIWGWANGTLFVYNPQDDSIRWKEILSTISGRLKNAKMIVGKDGYVYATVEGRLLQIDPISLKHTTLKENEAYDLAQDYNGDLYFRNQADLWKYSTN</sequence>
<feature type="chain" id="PRO_5045165364" evidence="1">
    <location>
        <begin position="23"/>
        <end position="656"/>
    </location>
</feature>